<dbReference type="Gene3D" id="1.10.287.70">
    <property type="match status" value="1"/>
</dbReference>
<evidence type="ECO:0000313" key="11">
    <source>
        <dbReference type="EMBL" id="CAK56593.1"/>
    </source>
</evidence>
<dbReference type="SUPFAM" id="SSF81324">
    <property type="entry name" value="Voltage-gated potassium channels"/>
    <property type="match status" value="1"/>
</dbReference>
<dbReference type="Pfam" id="PF00027">
    <property type="entry name" value="cNMP_binding"/>
    <property type="match status" value="1"/>
</dbReference>
<accession>A0BDH6</accession>
<dbReference type="AlphaFoldDB" id="A0BDH6"/>
<dbReference type="eggNOG" id="KOG0501">
    <property type="taxonomic scope" value="Eukaryota"/>
</dbReference>
<dbReference type="HOGENOM" id="CLU_342394_0_0_1"/>
<feature type="transmembrane region" description="Helical" evidence="9">
    <location>
        <begin position="155"/>
        <end position="175"/>
    </location>
</feature>
<dbReference type="Gene3D" id="1.10.287.630">
    <property type="entry name" value="Helix hairpin bin"/>
    <property type="match status" value="1"/>
</dbReference>
<keyword evidence="5" id="KW-0406">Ion transport</keyword>
<feature type="transmembrane region" description="Helical" evidence="9">
    <location>
        <begin position="365"/>
        <end position="390"/>
    </location>
</feature>
<name>A0BDH6_PARTE</name>
<evidence type="ECO:0000313" key="12">
    <source>
        <dbReference type="Proteomes" id="UP000000600"/>
    </source>
</evidence>
<evidence type="ECO:0000256" key="9">
    <source>
        <dbReference type="SAM" id="Phobius"/>
    </source>
</evidence>
<feature type="domain" description="Cyclic nucleotide-binding" evidence="10">
    <location>
        <begin position="518"/>
        <end position="578"/>
    </location>
</feature>
<evidence type="ECO:0000256" key="5">
    <source>
        <dbReference type="ARBA" id="ARBA00023065"/>
    </source>
</evidence>
<keyword evidence="2" id="KW-0813">Transport</keyword>
<protein>
    <recommendedName>
        <fullName evidence="10">Cyclic nucleotide-binding domain-containing protein</fullName>
    </recommendedName>
</protein>
<evidence type="ECO:0000256" key="8">
    <source>
        <dbReference type="SAM" id="MobiDB-lite"/>
    </source>
</evidence>
<evidence type="ECO:0000256" key="4">
    <source>
        <dbReference type="ARBA" id="ARBA00022989"/>
    </source>
</evidence>
<keyword evidence="7" id="KW-0407">Ion channel</keyword>
<dbReference type="CDD" id="cd00038">
    <property type="entry name" value="CAP_ED"/>
    <property type="match status" value="1"/>
</dbReference>
<dbReference type="InterPro" id="IPR018490">
    <property type="entry name" value="cNMP-bd_dom_sf"/>
</dbReference>
<dbReference type="GO" id="GO:0005249">
    <property type="term" value="F:voltage-gated potassium channel activity"/>
    <property type="evidence" value="ECO:0000318"/>
    <property type="project" value="GO_Central"/>
</dbReference>
<dbReference type="STRING" id="5888.A0BDH6"/>
<dbReference type="Pfam" id="PF00520">
    <property type="entry name" value="Ion_trans"/>
    <property type="match status" value="1"/>
</dbReference>
<evidence type="ECO:0000256" key="3">
    <source>
        <dbReference type="ARBA" id="ARBA00022692"/>
    </source>
</evidence>
<dbReference type="InterPro" id="IPR003938">
    <property type="entry name" value="K_chnl_volt-dep_EAG/ELK/ERG"/>
</dbReference>
<dbReference type="InterPro" id="IPR005821">
    <property type="entry name" value="Ion_trans_dom"/>
</dbReference>
<keyword evidence="12" id="KW-1185">Reference proteome</keyword>
<dbReference type="OMA" id="NNIDRMC"/>
<dbReference type="PROSITE" id="PS50042">
    <property type="entry name" value="CNMP_BINDING_3"/>
    <property type="match status" value="1"/>
</dbReference>
<dbReference type="KEGG" id="ptm:GSPATT00027621001"/>
<evidence type="ECO:0000259" key="10">
    <source>
        <dbReference type="PROSITE" id="PS50042"/>
    </source>
</evidence>
<dbReference type="GeneID" id="5009775"/>
<gene>
    <name evidence="11" type="ORF">GSPATT00027621001</name>
</gene>
<keyword evidence="6 9" id="KW-0472">Membrane</keyword>
<feature type="transmembrane region" description="Helical" evidence="9">
    <location>
        <begin position="122"/>
        <end position="143"/>
    </location>
</feature>
<feature type="transmembrane region" description="Helical" evidence="9">
    <location>
        <begin position="333"/>
        <end position="353"/>
    </location>
</feature>
<sequence length="806" mass="94353">MHSSSPRGTSKILDNSDIGDERIFSIRTENHKQSLIKKKYQFTVQQIDNDEQIEDINLLFDDRQLKIINDLAFAQIAKIKEKAKRSSISRKMSVMIQKKEQEEKQPSCSYIKVFTQEDRIRIVWDLFTMLVIFLAILILPVDISFNIQSTFLDDFNLFSLAVFTLDIFINFNTAFQHKGQYVYDRSLIIQNYLKWWFWIDVVSTFPFDLIVEAATSSVEQVDEDELTQEQSQAQKDSFVQTMKLLRILKFFRLIKIIRLLRVLKLKQLFNKIEDYIDISGSVVTIYQLLKLTFIMLFVAHWLACIWHFIAEQENSSNGYSWLYMLQYLADNQWYIKYVASVYWATATMTTVGYGDIVPVTSVEKLFGIIVMLLACCVFAYIMNSIGGIFVKLDTNEKTIRLRLGQANQFLKSNEIPKDLQARVRKYLEYKYETESSQVNEKDALSVLSSTLKDEVLQNVNSSLIKQSALFNSGKFEKEILSQLPYLLEEQIYGPEECIFLEGIDPIEKENGNNIQDRNLYFLNQGQVLICIQKTITCLKIIEGGATFGELAFFTDKPRSASAYTLNFVYVQILNKKKFFEKLKLNSNQNQIYLMNKHIVEINNDYTPLGQCCFACQSASHFAYECPKLHYAINQERRLEIIKEEQNNQAQHLKLFNKQFIRQNKRIKYNSRANSQLTNIVADEIKFVYNHIRESEDEFQTQLNQSNCDEEEDENPFKISAKGQLPYFSEENNIDRMCNFPLFFPNYNYDKIISSYNQFTKEKVSQKISGNKPQTIKKNRSHRVSRSHSAERAEYFQKLEEKCFAEQ</sequence>
<dbReference type="GO" id="GO:0042391">
    <property type="term" value="P:regulation of membrane potential"/>
    <property type="evidence" value="ECO:0000318"/>
    <property type="project" value="GO_Central"/>
</dbReference>
<reference evidence="11 12" key="1">
    <citation type="journal article" date="2006" name="Nature">
        <title>Global trends of whole-genome duplications revealed by the ciliate Paramecium tetraurelia.</title>
        <authorList>
            <consortium name="Genoscope"/>
            <person name="Aury J.-M."/>
            <person name="Jaillon O."/>
            <person name="Duret L."/>
            <person name="Noel B."/>
            <person name="Jubin C."/>
            <person name="Porcel B.M."/>
            <person name="Segurens B."/>
            <person name="Daubin V."/>
            <person name="Anthouard V."/>
            <person name="Aiach N."/>
            <person name="Arnaiz O."/>
            <person name="Billaut A."/>
            <person name="Beisson J."/>
            <person name="Blanc I."/>
            <person name="Bouhouche K."/>
            <person name="Camara F."/>
            <person name="Duharcourt S."/>
            <person name="Guigo R."/>
            <person name="Gogendeau D."/>
            <person name="Katinka M."/>
            <person name="Keller A.-M."/>
            <person name="Kissmehl R."/>
            <person name="Klotz C."/>
            <person name="Koll F."/>
            <person name="Le Moue A."/>
            <person name="Lepere C."/>
            <person name="Malinsky S."/>
            <person name="Nowacki M."/>
            <person name="Nowak J.K."/>
            <person name="Plattner H."/>
            <person name="Poulain J."/>
            <person name="Ruiz F."/>
            <person name="Serrano V."/>
            <person name="Zagulski M."/>
            <person name="Dessen P."/>
            <person name="Betermier M."/>
            <person name="Weissenbach J."/>
            <person name="Scarpelli C."/>
            <person name="Schachter V."/>
            <person name="Sperling L."/>
            <person name="Meyer E."/>
            <person name="Cohen J."/>
            <person name="Wincker P."/>
        </authorList>
    </citation>
    <scope>NUCLEOTIDE SEQUENCE [LARGE SCALE GENOMIC DNA]</scope>
    <source>
        <strain evidence="11 12">Stock d4-2</strain>
    </source>
</reference>
<dbReference type="GO" id="GO:0005886">
    <property type="term" value="C:plasma membrane"/>
    <property type="evidence" value="ECO:0000318"/>
    <property type="project" value="GO_Central"/>
</dbReference>
<comment type="subcellular location">
    <subcellularLocation>
        <location evidence="1">Membrane</location>
        <topology evidence="1">Multi-pass membrane protein</topology>
    </subcellularLocation>
</comment>
<keyword evidence="4 9" id="KW-1133">Transmembrane helix</keyword>
<feature type="region of interest" description="Disordered" evidence="8">
    <location>
        <begin position="766"/>
        <end position="789"/>
    </location>
</feature>
<dbReference type="RefSeq" id="XP_001423991.1">
    <property type="nucleotide sequence ID" value="XM_001423954.1"/>
</dbReference>
<dbReference type="InterPro" id="IPR051413">
    <property type="entry name" value="K/Na_HCN_channel"/>
</dbReference>
<dbReference type="InterPro" id="IPR000595">
    <property type="entry name" value="cNMP-bd_dom"/>
</dbReference>
<dbReference type="InParanoid" id="A0BDH6"/>
<evidence type="ECO:0000256" key="2">
    <source>
        <dbReference type="ARBA" id="ARBA00022448"/>
    </source>
</evidence>
<feature type="transmembrane region" description="Helical" evidence="9">
    <location>
        <begin position="288"/>
        <end position="309"/>
    </location>
</feature>
<dbReference type="PRINTS" id="PR01463">
    <property type="entry name" value="EAGCHANLFMLY"/>
</dbReference>
<dbReference type="Gene3D" id="2.60.120.10">
    <property type="entry name" value="Jelly Rolls"/>
    <property type="match status" value="1"/>
</dbReference>
<dbReference type="SUPFAM" id="SSF51206">
    <property type="entry name" value="cAMP-binding domain-like"/>
    <property type="match status" value="1"/>
</dbReference>
<dbReference type="EMBL" id="CT867987">
    <property type="protein sequence ID" value="CAK56593.1"/>
    <property type="molecule type" value="Genomic_DNA"/>
</dbReference>
<evidence type="ECO:0000256" key="6">
    <source>
        <dbReference type="ARBA" id="ARBA00023136"/>
    </source>
</evidence>
<organism evidence="11 12">
    <name type="scientific">Paramecium tetraurelia</name>
    <dbReference type="NCBI Taxonomy" id="5888"/>
    <lineage>
        <taxon>Eukaryota</taxon>
        <taxon>Sar</taxon>
        <taxon>Alveolata</taxon>
        <taxon>Ciliophora</taxon>
        <taxon>Intramacronucleata</taxon>
        <taxon>Oligohymenophorea</taxon>
        <taxon>Peniculida</taxon>
        <taxon>Parameciidae</taxon>
        <taxon>Paramecium</taxon>
    </lineage>
</organism>
<dbReference type="InterPro" id="IPR014710">
    <property type="entry name" value="RmlC-like_jellyroll"/>
</dbReference>
<dbReference type="PANTHER" id="PTHR45689">
    <property type="entry name" value="I[[H]] CHANNEL, ISOFORM E"/>
    <property type="match status" value="1"/>
</dbReference>
<evidence type="ECO:0000256" key="7">
    <source>
        <dbReference type="ARBA" id="ARBA00023303"/>
    </source>
</evidence>
<dbReference type="OrthoDB" id="432483at2759"/>
<dbReference type="PANTHER" id="PTHR45689:SF5">
    <property type="entry name" value="I[[H]] CHANNEL, ISOFORM E"/>
    <property type="match status" value="1"/>
</dbReference>
<feature type="compositionally biased region" description="Basic residues" evidence="8">
    <location>
        <begin position="774"/>
        <end position="785"/>
    </location>
</feature>
<dbReference type="Proteomes" id="UP000000600">
    <property type="component" value="Unassembled WGS sequence"/>
</dbReference>
<proteinExistence type="predicted"/>
<evidence type="ECO:0000256" key="1">
    <source>
        <dbReference type="ARBA" id="ARBA00004141"/>
    </source>
</evidence>
<dbReference type="GO" id="GO:0071805">
    <property type="term" value="P:potassium ion transmembrane transport"/>
    <property type="evidence" value="ECO:0000318"/>
    <property type="project" value="GO_Central"/>
</dbReference>
<keyword evidence="3 9" id="KW-0812">Transmembrane</keyword>